<dbReference type="PROSITE" id="PS00039">
    <property type="entry name" value="DEAD_ATP_HELICASE"/>
    <property type="match status" value="1"/>
</dbReference>
<evidence type="ECO:0000256" key="8">
    <source>
        <dbReference type="ARBA" id="ARBA00047984"/>
    </source>
</evidence>
<dbReference type="GO" id="GO:0003724">
    <property type="term" value="F:RNA helicase activity"/>
    <property type="evidence" value="ECO:0007669"/>
    <property type="project" value="UniProtKB-EC"/>
</dbReference>
<evidence type="ECO:0000256" key="6">
    <source>
        <dbReference type="ARBA" id="ARBA00022840"/>
    </source>
</evidence>
<dbReference type="PANTHER" id="PTHR47959:SF13">
    <property type="entry name" value="ATP-DEPENDENT RNA HELICASE RHLE"/>
    <property type="match status" value="1"/>
</dbReference>
<keyword evidence="5 11" id="KW-0347">Helicase</keyword>
<reference evidence="16" key="1">
    <citation type="submission" date="2021-06" db="EMBL/GenBank/DDBJ databases">
        <title>Bradyrhizobium sp. S2-20-1 Genome sequencing.</title>
        <authorList>
            <person name="Jin L."/>
        </authorList>
    </citation>
    <scope>NUCLEOTIDE SEQUENCE</scope>
    <source>
        <strain evidence="16">S2-20-1</strain>
    </source>
</reference>
<dbReference type="CDD" id="cd18787">
    <property type="entry name" value="SF2_C_DEAD"/>
    <property type="match status" value="1"/>
</dbReference>
<dbReference type="Gene3D" id="3.40.50.300">
    <property type="entry name" value="P-loop containing nucleotide triphosphate hydrolases"/>
    <property type="match status" value="2"/>
</dbReference>
<dbReference type="PANTHER" id="PTHR47959">
    <property type="entry name" value="ATP-DEPENDENT RNA HELICASE RHLE-RELATED"/>
    <property type="match status" value="1"/>
</dbReference>
<feature type="compositionally biased region" description="Low complexity" evidence="12">
    <location>
        <begin position="432"/>
        <end position="445"/>
    </location>
</feature>
<dbReference type="InterPro" id="IPR027417">
    <property type="entry name" value="P-loop_NTPase"/>
</dbReference>
<dbReference type="InterPro" id="IPR014001">
    <property type="entry name" value="Helicase_ATP-bd"/>
</dbReference>
<dbReference type="AlphaFoldDB" id="A0A975RL09"/>
<organism evidence="16 17">
    <name type="scientific">Bradyrhizobium sediminis</name>
    <dbReference type="NCBI Taxonomy" id="2840469"/>
    <lineage>
        <taxon>Bacteria</taxon>
        <taxon>Pseudomonadati</taxon>
        <taxon>Pseudomonadota</taxon>
        <taxon>Alphaproteobacteria</taxon>
        <taxon>Hyphomicrobiales</taxon>
        <taxon>Nitrobacteraceae</taxon>
        <taxon>Bradyrhizobium</taxon>
    </lineage>
</organism>
<evidence type="ECO:0000259" key="15">
    <source>
        <dbReference type="PROSITE" id="PS51195"/>
    </source>
</evidence>
<feature type="compositionally biased region" description="Basic and acidic residues" evidence="12">
    <location>
        <begin position="469"/>
        <end position="478"/>
    </location>
</feature>
<evidence type="ECO:0000313" key="17">
    <source>
        <dbReference type="Proteomes" id="UP000680839"/>
    </source>
</evidence>
<dbReference type="PROSITE" id="PS51195">
    <property type="entry name" value="Q_MOTIF"/>
    <property type="match status" value="1"/>
</dbReference>
<dbReference type="FunFam" id="3.40.50.300:FF:000108">
    <property type="entry name" value="ATP-dependent RNA helicase RhlE"/>
    <property type="match status" value="1"/>
</dbReference>
<dbReference type="InterPro" id="IPR050079">
    <property type="entry name" value="DEAD_box_RNA_helicase"/>
</dbReference>
<evidence type="ECO:0000256" key="7">
    <source>
        <dbReference type="ARBA" id="ARBA00038437"/>
    </source>
</evidence>
<evidence type="ECO:0000256" key="3">
    <source>
        <dbReference type="ARBA" id="ARBA00022741"/>
    </source>
</evidence>
<dbReference type="Proteomes" id="UP000680839">
    <property type="component" value="Chromosome"/>
</dbReference>
<feature type="domain" description="DEAD-box RNA helicase Q" evidence="15">
    <location>
        <begin position="1"/>
        <end position="29"/>
    </location>
</feature>
<comment type="catalytic activity">
    <reaction evidence="8">
        <text>ATP + H2O = ADP + phosphate + H(+)</text>
        <dbReference type="Rhea" id="RHEA:13065"/>
        <dbReference type="ChEBI" id="CHEBI:15377"/>
        <dbReference type="ChEBI" id="CHEBI:15378"/>
        <dbReference type="ChEBI" id="CHEBI:30616"/>
        <dbReference type="ChEBI" id="CHEBI:43474"/>
        <dbReference type="ChEBI" id="CHEBI:456216"/>
        <dbReference type="EC" id="3.6.4.13"/>
    </reaction>
</comment>
<dbReference type="InterPro" id="IPR001650">
    <property type="entry name" value="Helicase_C-like"/>
</dbReference>
<evidence type="ECO:0000256" key="1">
    <source>
        <dbReference type="ARBA" id="ARBA00012552"/>
    </source>
</evidence>
<dbReference type="GO" id="GO:0009266">
    <property type="term" value="P:response to temperature stimulus"/>
    <property type="evidence" value="ECO:0007669"/>
    <property type="project" value="UniProtKB-ARBA"/>
</dbReference>
<dbReference type="SMART" id="SM00490">
    <property type="entry name" value="HELICc"/>
    <property type="match status" value="1"/>
</dbReference>
<evidence type="ECO:0000256" key="12">
    <source>
        <dbReference type="SAM" id="MobiDB-lite"/>
    </source>
</evidence>
<dbReference type="PROSITE" id="PS51192">
    <property type="entry name" value="HELICASE_ATP_BIND_1"/>
    <property type="match status" value="1"/>
</dbReference>
<dbReference type="InterPro" id="IPR000629">
    <property type="entry name" value="RNA-helicase_DEAD-box_CS"/>
</dbReference>
<evidence type="ECO:0000256" key="4">
    <source>
        <dbReference type="ARBA" id="ARBA00022801"/>
    </source>
</evidence>
<dbReference type="RefSeq" id="WP_215620118.1">
    <property type="nucleotide sequence ID" value="NZ_CP076134.1"/>
</dbReference>
<evidence type="ECO:0000256" key="11">
    <source>
        <dbReference type="RuleBase" id="RU000492"/>
    </source>
</evidence>
<dbReference type="InterPro" id="IPR044742">
    <property type="entry name" value="DEAD/DEAH_RhlB"/>
</dbReference>
<feature type="region of interest" description="Disordered" evidence="12">
    <location>
        <begin position="382"/>
        <end position="491"/>
    </location>
</feature>
<evidence type="ECO:0000256" key="10">
    <source>
        <dbReference type="PROSITE-ProRule" id="PRU00552"/>
    </source>
</evidence>
<dbReference type="Pfam" id="PF00270">
    <property type="entry name" value="DEAD"/>
    <property type="match status" value="1"/>
</dbReference>
<evidence type="ECO:0000313" key="16">
    <source>
        <dbReference type="EMBL" id="QWG11219.1"/>
    </source>
</evidence>
<dbReference type="GO" id="GO:0003676">
    <property type="term" value="F:nucleic acid binding"/>
    <property type="evidence" value="ECO:0007669"/>
    <property type="project" value="InterPro"/>
</dbReference>
<keyword evidence="2" id="KW-0963">Cytoplasm</keyword>
<dbReference type="EMBL" id="CP076134">
    <property type="protein sequence ID" value="QWG11219.1"/>
    <property type="molecule type" value="Genomic_DNA"/>
</dbReference>
<gene>
    <name evidence="16" type="ORF">KMZ29_15795</name>
</gene>
<keyword evidence="6 11" id="KW-0067">ATP-binding</keyword>
<evidence type="ECO:0000256" key="9">
    <source>
        <dbReference type="ARBA" id="ARBA00074363"/>
    </source>
</evidence>
<dbReference type="InterPro" id="IPR011545">
    <property type="entry name" value="DEAD/DEAH_box_helicase_dom"/>
</dbReference>
<dbReference type="GO" id="GO:0005524">
    <property type="term" value="F:ATP binding"/>
    <property type="evidence" value="ECO:0007669"/>
    <property type="project" value="UniProtKB-KW"/>
</dbReference>
<dbReference type="Pfam" id="PF00271">
    <property type="entry name" value="Helicase_C"/>
    <property type="match status" value="1"/>
</dbReference>
<comment type="similarity">
    <text evidence="7 11">Belongs to the DEAD box helicase family.</text>
</comment>
<evidence type="ECO:0000256" key="5">
    <source>
        <dbReference type="ARBA" id="ARBA00022806"/>
    </source>
</evidence>
<dbReference type="GO" id="GO:0016787">
    <property type="term" value="F:hydrolase activity"/>
    <property type="evidence" value="ECO:0007669"/>
    <property type="project" value="UniProtKB-KW"/>
</dbReference>
<keyword evidence="4 11" id="KW-0378">Hydrolase</keyword>
<dbReference type="GO" id="GO:0042255">
    <property type="term" value="P:ribosome assembly"/>
    <property type="evidence" value="ECO:0007669"/>
    <property type="project" value="UniProtKB-ARBA"/>
</dbReference>
<evidence type="ECO:0000259" key="14">
    <source>
        <dbReference type="PROSITE" id="PS51194"/>
    </source>
</evidence>
<feature type="domain" description="Helicase ATP-binding" evidence="13">
    <location>
        <begin position="32"/>
        <end position="205"/>
    </location>
</feature>
<name>A0A975RL09_9BRAD</name>
<dbReference type="InterPro" id="IPR014014">
    <property type="entry name" value="RNA_helicase_DEAD_Q_motif"/>
</dbReference>
<keyword evidence="3 11" id="KW-0547">Nucleotide-binding</keyword>
<dbReference type="SUPFAM" id="SSF52540">
    <property type="entry name" value="P-loop containing nucleoside triphosphate hydrolases"/>
    <property type="match status" value="2"/>
</dbReference>
<accession>A0A975RL09</accession>
<proteinExistence type="inferred from homology"/>
<sequence length="491" mass="53042">MSFSHLGLSDKVLAAVAATGYTTPTPIQEQAIPHVLARRDVLGIAQTGTGKTAAFVLPMLTLLEKGRARARMPRTLILEPTRELAAQVKEQFDKYGAGQKLNVALLIGGVSFGDQDTKLTRGVDVLIATPGRLLDHTERGGLLLTGVELLVIDEADRMLDMGFIPDIERICKMIPFTRQTLFFTATMPPEIARITETFLHNPQRIEVSRPATTAVGVSQFQISVGREPHEKREVLRRLLRDAQDLNNAIIFCNRKREVALLYKSLHKHGFSVGALHGDMDQSARTAALDQFRKGEIPLLVASDVAARGLDIPAVSHVFNFDVPHHADDYVHRIGRTGRAGRAGTAISIVSPLDHKSMAAIEKLIGQSIPPVEGGSAVQPIESTAAVPGGDSEQPRHSRGRDGAREGSREGSRGGRKPRREREPRRSGGGRSSGPQPQAAAAAFTPPSAPPPSRTPSIGRPEAPPAPRDASSEPADHSHLPAFLLRPVRARI</sequence>
<dbReference type="SMART" id="SM00487">
    <property type="entry name" value="DEXDc"/>
    <property type="match status" value="1"/>
</dbReference>
<evidence type="ECO:0000259" key="13">
    <source>
        <dbReference type="PROSITE" id="PS51192"/>
    </source>
</evidence>
<feature type="compositionally biased region" description="Basic and acidic residues" evidence="12">
    <location>
        <begin position="392"/>
        <end position="412"/>
    </location>
</feature>
<evidence type="ECO:0000256" key="2">
    <source>
        <dbReference type="ARBA" id="ARBA00022490"/>
    </source>
</evidence>
<protein>
    <recommendedName>
        <fullName evidence="9">DEAD-box ATP-dependent RNA helicase RhpA</fullName>
        <ecNumber evidence="1">3.6.4.13</ecNumber>
    </recommendedName>
</protein>
<dbReference type="CDD" id="cd00268">
    <property type="entry name" value="DEADc"/>
    <property type="match status" value="1"/>
</dbReference>
<dbReference type="GO" id="GO:0005829">
    <property type="term" value="C:cytosol"/>
    <property type="evidence" value="ECO:0007669"/>
    <property type="project" value="TreeGrafter"/>
</dbReference>
<dbReference type="PROSITE" id="PS51194">
    <property type="entry name" value="HELICASE_CTER"/>
    <property type="match status" value="1"/>
</dbReference>
<feature type="short sequence motif" description="Q motif" evidence="10">
    <location>
        <begin position="1"/>
        <end position="29"/>
    </location>
</feature>
<feature type="domain" description="Helicase C-terminal" evidence="14">
    <location>
        <begin position="234"/>
        <end position="384"/>
    </location>
</feature>
<dbReference type="EC" id="3.6.4.13" evidence="1"/>